<proteinExistence type="predicted"/>
<evidence type="ECO:0000313" key="1">
    <source>
        <dbReference type="EMBL" id="SVB35856.1"/>
    </source>
</evidence>
<dbReference type="AlphaFoldDB" id="A0A382DBH8"/>
<name>A0A382DBH8_9ZZZZ</name>
<accession>A0A382DBH8</accession>
<sequence length="26" mass="3063">MSVGMGYFIYYVWAFISVYIKPELGK</sequence>
<dbReference type="EMBL" id="UINC01038603">
    <property type="protein sequence ID" value="SVB35856.1"/>
    <property type="molecule type" value="Genomic_DNA"/>
</dbReference>
<feature type="non-terminal residue" evidence="1">
    <location>
        <position position="26"/>
    </location>
</feature>
<organism evidence="1">
    <name type="scientific">marine metagenome</name>
    <dbReference type="NCBI Taxonomy" id="408172"/>
    <lineage>
        <taxon>unclassified sequences</taxon>
        <taxon>metagenomes</taxon>
        <taxon>ecological metagenomes</taxon>
    </lineage>
</organism>
<reference evidence="1" key="1">
    <citation type="submission" date="2018-05" db="EMBL/GenBank/DDBJ databases">
        <authorList>
            <person name="Lanie J.A."/>
            <person name="Ng W.-L."/>
            <person name="Kazmierczak K.M."/>
            <person name="Andrzejewski T.M."/>
            <person name="Davidsen T.M."/>
            <person name="Wayne K.J."/>
            <person name="Tettelin H."/>
            <person name="Glass J.I."/>
            <person name="Rusch D."/>
            <person name="Podicherti R."/>
            <person name="Tsui H.-C.T."/>
            <person name="Winkler M.E."/>
        </authorList>
    </citation>
    <scope>NUCLEOTIDE SEQUENCE</scope>
</reference>
<protein>
    <submittedName>
        <fullName evidence="1">Uncharacterized protein</fullName>
    </submittedName>
</protein>
<gene>
    <name evidence="1" type="ORF">METZ01_LOCUS188710</name>
</gene>